<protein>
    <submittedName>
        <fullName evidence="2">Uncharacterized protein</fullName>
    </submittedName>
</protein>
<dbReference type="WBParaSite" id="scaffold13614_cov231.g16969">
    <property type="protein sequence ID" value="scaffold13614_cov231.g16969"/>
    <property type="gene ID" value="scaffold13614_cov231.g16969"/>
</dbReference>
<keyword evidence="1" id="KW-1185">Reference proteome</keyword>
<organism evidence="1 2">
    <name type="scientific">Meloidogyne javanica</name>
    <name type="common">Root-knot nematode worm</name>
    <dbReference type="NCBI Taxonomy" id="6303"/>
    <lineage>
        <taxon>Eukaryota</taxon>
        <taxon>Metazoa</taxon>
        <taxon>Ecdysozoa</taxon>
        <taxon>Nematoda</taxon>
        <taxon>Chromadorea</taxon>
        <taxon>Rhabditida</taxon>
        <taxon>Tylenchina</taxon>
        <taxon>Tylenchomorpha</taxon>
        <taxon>Tylenchoidea</taxon>
        <taxon>Meloidogynidae</taxon>
        <taxon>Meloidogyninae</taxon>
        <taxon>Meloidogyne</taxon>
        <taxon>Meloidogyne incognita group</taxon>
    </lineage>
</organism>
<evidence type="ECO:0000313" key="2">
    <source>
        <dbReference type="WBParaSite" id="scaffold13614_cov231.g16969"/>
    </source>
</evidence>
<reference evidence="2" key="1">
    <citation type="submission" date="2022-11" db="UniProtKB">
        <authorList>
            <consortium name="WormBaseParasite"/>
        </authorList>
    </citation>
    <scope>IDENTIFICATION</scope>
</reference>
<dbReference type="AlphaFoldDB" id="A0A915LNW7"/>
<name>A0A915LNW7_MELJA</name>
<evidence type="ECO:0000313" key="1">
    <source>
        <dbReference type="Proteomes" id="UP000887561"/>
    </source>
</evidence>
<proteinExistence type="predicted"/>
<sequence length="95" mass="10595">MRETNGTIKRDYAIIELGHPIPYDQNSNYEDDSNEKVTVPANIANHICLLHLDEKVKLNWTEHASPVVFGWGQSVNLDGQGDSGGGLISKFRDSR</sequence>
<accession>A0A915LNW7</accession>
<dbReference type="Proteomes" id="UP000887561">
    <property type="component" value="Unplaced"/>
</dbReference>